<comment type="similarity">
    <text evidence="1">Belongs to the peptidase M16 family.</text>
</comment>
<dbReference type="Pfam" id="PF00675">
    <property type="entry name" value="Peptidase_M16"/>
    <property type="match status" value="1"/>
</dbReference>
<accession>A0A840PJJ4</accession>
<dbReference type="InterPro" id="IPR011765">
    <property type="entry name" value="Pept_M16_N"/>
</dbReference>
<dbReference type="Gene3D" id="3.30.830.10">
    <property type="entry name" value="Metalloenzyme, LuxS/M16 peptidase-like"/>
    <property type="match status" value="3"/>
</dbReference>
<dbReference type="EMBL" id="JACHGN010000028">
    <property type="protein sequence ID" value="MBB5139282.1"/>
    <property type="molecule type" value="Genomic_DNA"/>
</dbReference>
<evidence type="ECO:0000259" key="3">
    <source>
        <dbReference type="Pfam" id="PF00675"/>
    </source>
</evidence>
<organism evidence="5 6">
    <name type="scientific">Thermocatellispora tengchongensis</name>
    <dbReference type="NCBI Taxonomy" id="1073253"/>
    <lineage>
        <taxon>Bacteria</taxon>
        <taxon>Bacillati</taxon>
        <taxon>Actinomycetota</taxon>
        <taxon>Actinomycetes</taxon>
        <taxon>Streptosporangiales</taxon>
        <taxon>Streptosporangiaceae</taxon>
        <taxon>Thermocatellispora</taxon>
    </lineage>
</organism>
<dbReference type="InterPro" id="IPR011249">
    <property type="entry name" value="Metalloenz_LuxS/M16"/>
</dbReference>
<name>A0A840PJJ4_9ACTN</name>
<dbReference type="Proteomes" id="UP000578449">
    <property type="component" value="Unassembled WGS sequence"/>
</dbReference>
<sequence length="865" mass="93619">MPANHLSRWTLPNGLRVLVEHRPGAPRAAVCVHYGVGYRSERPSREGFAHLFEHLMFRGSENLPDGRFFDHIHRLGGNANGTTHQDYTDYHQIVPAEALEQALFSEADRMRAPRFTEETLARQLDGIEMEIHDAVTGRPYGGFPWPLLPGVLFRRFANAHDGYGRLNRLRRTTLADCAEFFDTHYAPGNAIVTVIAGHPAQDVLALVERHFGDIAPRPVPPLPDLREPELDEDRWVTYTEPGVSATAIALGYRLPDPAADLPGYLAHAVLAEMIGHQGADLPEVYALSASCGVFGPLDARSPDALVITALVAPEAEPRRTVRTLTERWSAWAGGIAPDQVRAQAVRRLVTEHHREHADMFARCRALGRMELLFGRAELLDEIPGLFEVVSRERVAAAARGLHTGAKGVLALVPGPLRTRPEPGCESDDPPSAEAPRSVAGPARGSAAVRPVPPLGVRIAPGHTPRRDVTLAGGMRVAAVRDQRTPLVELRLRLPVNAACRRHPEQVETLVRHLAARTGAVTRSALGGALEITTDGQWVDLAGYALAAGVPGWLSLLAKVLAPAEDAGLSPPAPPRHRDPSRVMDDALRRHLTHCLAPADPVDCHTLHSAITPGGGWFVAVGDIDPGQFVADLERVLPAGSEHVADRLAVPQETGQILAIHHDSMRDVHLTLSKPEPAGDTGEAARYLATAVVGAHYDSRLGVRGQRVTPECHMHAGRDVLLDARRVYVRAKAPKRHALDAITAIHAELHRLVDAPVTAAEVEPMREYCAGQFLSAFDSPKAKADLLRDTLSAGRAPVWPERFPDLLRQATVDQVAAAAVELFAPDDLTLVALGEPDTVTEVTSGWAAFPSGPRSPSLTPTIEEVS</sequence>
<dbReference type="InterPro" id="IPR007863">
    <property type="entry name" value="Peptidase_M16_C"/>
</dbReference>
<dbReference type="InterPro" id="IPR050361">
    <property type="entry name" value="MPP/UQCRC_Complex"/>
</dbReference>
<reference evidence="5 6" key="1">
    <citation type="submission" date="2020-08" db="EMBL/GenBank/DDBJ databases">
        <title>Genomic Encyclopedia of Type Strains, Phase IV (KMG-IV): sequencing the most valuable type-strain genomes for metagenomic binning, comparative biology and taxonomic classification.</title>
        <authorList>
            <person name="Goeker M."/>
        </authorList>
    </citation>
    <scope>NUCLEOTIDE SEQUENCE [LARGE SCALE GENOMIC DNA]</scope>
    <source>
        <strain evidence="5 6">DSM 45615</strain>
    </source>
</reference>
<dbReference type="AlphaFoldDB" id="A0A840PJJ4"/>
<dbReference type="RefSeq" id="WP_185056115.1">
    <property type="nucleotide sequence ID" value="NZ_BAABIX010000026.1"/>
</dbReference>
<evidence type="ECO:0000256" key="2">
    <source>
        <dbReference type="SAM" id="MobiDB-lite"/>
    </source>
</evidence>
<proteinExistence type="inferred from homology"/>
<feature type="region of interest" description="Disordered" evidence="2">
    <location>
        <begin position="413"/>
        <end position="462"/>
    </location>
</feature>
<evidence type="ECO:0000259" key="4">
    <source>
        <dbReference type="Pfam" id="PF05193"/>
    </source>
</evidence>
<dbReference type="Pfam" id="PF05193">
    <property type="entry name" value="Peptidase_M16_C"/>
    <property type="match status" value="1"/>
</dbReference>
<keyword evidence="6" id="KW-1185">Reference proteome</keyword>
<gene>
    <name evidence="5" type="ORF">HNP84_009045</name>
</gene>
<feature type="domain" description="Peptidase M16 C-terminal" evidence="4">
    <location>
        <begin position="173"/>
        <end position="277"/>
    </location>
</feature>
<evidence type="ECO:0000256" key="1">
    <source>
        <dbReference type="ARBA" id="ARBA00007261"/>
    </source>
</evidence>
<dbReference type="PANTHER" id="PTHR11851">
    <property type="entry name" value="METALLOPROTEASE"/>
    <property type="match status" value="1"/>
</dbReference>
<dbReference type="GO" id="GO:0046872">
    <property type="term" value="F:metal ion binding"/>
    <property type="evidence" value="ECO:0007669"/>
    <property type="project" value="InterPro"/>
</dbReference>
<evidence type="ECO:0000313" key="5">
    <source>
        <dbReference type="EMBL" id="MBB5139282.1"/>
    </source>
</evidence>
<comment type="caution">
    <text evidence="5">The sequence shown here is derived from an EMBL/GenBank/DDBJ whole genome shotgun (WGS) entry which is preliminary data.</text>
</comment>
<feature type="domain" description="Peptidase M16 N-terminal" evidence="3">
    <location>
        <begin position="16"/>
        <end position="134"/>
    </location>
</feature>
<dbReference type="PANTHER" id="PTHR11851:SF49">
    <property type="entry name" value="MITOCHONDRIAL-PROCESSING PEPTIDASE SUBUNIT ALPHA"/>
    <property type="match status" value="1"/>
</dbReference>
<dbReference type="SUPFAM" id="SSF63411">
    <property type="entry name" value="LuxS/MPP-like metallohydrolase"/>
    <property type="match status" value="3"/>
</dbReference>
<evidence type="ECO:0000313" key="6">
    <source>
        <dbReference type="Proteomes" id="UP000578449"/>
    </source>
</evidence>
<protein>
    <submittedName>
        <fullName evidence="5">Putative Zn-dependent peptidase</fullName>
    </submittedName>
</protein>